<dbReference type="EMBL" id="JAATJM010000001">
    <property type="protein sequence ID" value="NJC40502.1"/>
    <property type="molecule type" value="Genomic_DNA"/>
</dbReference>
<dbReference type="AlphaFoldDB" id="A0A7X5YJ26"/>
<evidence type="ECO:0000313" key="2">
    <source>
        <dbReference type="EMBL" id="NJC40502.1"/>
    </source>
</evidence>
<keyword evidence="3" id="KW-1185">Reference proteome</keyword>
<evidence type="ECO:0008006" key="4">
    <source>
        <dbReference type="Google" id="ProtNLM"/>
    </source>
</evidence>
<feature type="chain" id="PRO_5030820425" description="Peptidase S1" evidence="1">
    <location>
        <begin position="23"/>
        <end position="155"/>
    </location>
</feature>
<reference evidence="2 3" key="1">
    <citation type="submission" date="2020-03" db="EMBL/GenBank/DDBJ databases">
        <title>Genomic Encyclopedia of Type Strains, Phase IV (KMG-IV): sequencing the most valuable type-strain genomes for metagenomic binning, comparative biology and taxonomic classification.</title>
        <authorList>
            <person name="Goeker M."/>
        </authorList>
    </citation>
    <scope>NUCLEOTIDE SEQUENCE [LARGE SCALE GENOMIC DNA]</scope>
    <source>
        <strain evidence="2 3">DSM 4736</strain>
    </source>
</reference>
<gene>
    <name evidence="2" type="ORF">GGQ87_000760</name>
</gene>
<accession>A0A7X5YJ26</accession>
<comment type="caution">
    <text evidence="2">The sequence shown here is derived from an EMBL/GenBank/DDBJ whole genome shotgun (WGS) entry which is preliminary data.</text>
</comment>
<name>A0A7X5YJ26_9CAUL</name>
<proteinExistence type="predicted"/>
<dbReference type="Proteomes" id="UP000587415">
    <property type="component" value="Unassembled WGS sequence"/>
</dbReference>
<organism evidence="2 3">
    <name type="scientific">Brevundimonas alba</name>
    <dbReference type="NCBI Taxonomy" id="74314"/>
    <lineage>
        <taxon>Bacteria</taxon>
        <taxon>Pseudomonadati</taxon>
        <taxon>Pseudomonadota</taxon>
        <taxon>Alphaproteobacteria</taxon>
        <taxon>Caulobacterales</taxon>
        <taxon>Caulobacteraceae</taxon>
        <taxon>Brevundimonas</taxon>
    </lineage>
</organism>
<protein>
    <recommendedName>
        <fullName evidence="4">Peptidase S1</fullName>
    </recommendedName>
</protein>
<evidence type="ECO:0000256" key="1">
    <source>
        <dbReference type="SAM" id="SignalP"/>
    </source>
</evidence>
<feature type="signal peptide" evidence="1">
    <location>
        <begin position="1"/>
        <end position="22"/>
    </location>
</feature>
<sequence length="155" mass="16145">MKHLISALALAAALAAPGLAVAQNAGLTANYGEIRLTAGFTPDPYRVNITAGGSIDAYTDTNLPGACVGDISNAPDYEVTYNAGSLPLVFRTRSSTDTTLIINGPDGQWYCDDDSYGDGDAEVRFNKPSSGTYDIWIGTFNGGTASATLLITETP</sequence>
<dbReference type="RefSeq" id="WP_168045375.1">
    <property type="nucleotide sequence ID" value="NZ_JAATJM010000001.1"/>
</dbReference>
<evidence type="ECO:0000313" key="3">
    <source>
        <dbReference type="Proteomes" id="UP000587415"/>
    </source>
</evidence>
<keyword evidence="1" id="KW-0732">Signal</keyword>